<sequence length="60" mass="7158">MVHGSFITFFQFHKYFGLPSFNLLIQFIYKIHHLIPSPFHLMLMFHVLLSLNHITSKITL</sequence>
<dbReference type="Proteomes" id="UP000289340">
    <property type="component" value="Chromosome 19"/>
</dbReference>
<proteinExistence type="predicted"/>
<gene>
    <name evidence="1" type="ORF">D0Y65_050880</name>
</gene>
<organism evidence="1 2">
    <name type="scientific">Glycine soja</name>
    <name type="common">Wild soybean</name>
    <dbReference type="NCBI Taxonomy" id="3848"/>
    <lineage>
        <taxon>Eukaryota</taxon>
        <taxon>Viridiplantae</taxon>
        <taxon>Streptophyta</taxon>
        <taxon>Embryophyta</taxon>
        <taxon>Tracheophyta</taxon>
        <taxon>Spermatophyta</taxon>
        <taxon>Magnoliopsida</taxon>
        <taxon>eudicotyledons</taxon>
        <taxon>Gunneridae</taxon>
        <taxon>Pentapetalae</taxon>
        <taxon>rosids</taxon>
        <taxon>fabids</taxon>
        <taxon>Fabales</taxon>
        <taxon>Fabaceae</taxon>
        <taxon>Papilionoideae</taxon>
        <taxon>50 kb inversion clade</taxon>
        <taxon>NPAAA clade</taxon>
        <taxon>indigoferoid/millettioid clade</taxon>
        <taxon>Phaseoleae</taxon>
        <taxon>Glycine</taxon>
        <taxon>Glycine subgen. Soja</taxon>
    </lineage>
</organism>
<keyword evidence="2" id="KW-1185">Reference proteome</keyword>
<evidence type="ECO:0000313" key="1">
    <source>
        <dbReference type="EMBL" id="RZB47016.1"/>
    </source>
</evidence>
<dbReference type="EMBL" id="QZWG01000019">
    <property type="protein sequence ID" value="RZB47016.1"/>
    <property type="molecule type" value="Genomic_DNA"/>
</dbReference>
<dbReference type="AlphaFoldDB" id="A0A445FDT9"/>
<comment type="caution">
    <text evidence="1">The sequence shown here is derived from an EMBL/GenBank/DDBJ whole genome shotgun (WGS) entry which is preliminary data.</text>
</comment>
<reference evidence="1 2" key="1">
    <citation type="submission" date="2018-09" db="EMBL/GenBank/DDBJ databases">
        <title>A high-quality reference genome of wild soybean provides a powerful tool to mine soybean genomes.</title>
        <authorList>
            <person name="Xie M."/>
            <person name="Chung C.Y.L."/>
            <person name="Li M.-W."/>
            <person name="Wong F.-L."/>
            <person name="Chan T.-F."/>
            <person name="Lam H.-M."/>
        </authorList>
    </citation>
    <scope>NUCLEOTIDE SEQUENCE [LARGE SCALE GENOMIC DNA]</scope>
    <source>
        <strain evidence="2">cv. W05</strain>
        <tissue evidence="1">Hypocotyl of etiolated seedlings</tissue>
    </source>
</reference>
<accession>A0A445FDT9</accession>
<name>A0A445FDT9_GLYSO</name>
<protein>
    <submittedName>
        <fullName evidence="1">Uncharacterized protein</fullName>
    </submittedName>
</protein>
<evidence type="ECO:0000313" key="2">
    <source>
        <dbReference type="Proteomes" id="UP000289340"/>
    </source>
</evidence>